<evidence type="ECO:0000313" key="6">
    <source>
        <dbReference type="Proteomes" id="UP000094067"/>
    </source>
</evidence>
<dbReference type="RefSeq" id="WP_009252784.1">
    <property type="nucleotide sequence ID" value="NZ_BAABXS010000001.1"/>
</dbReference>
<keyword evidence="8" id="KW-1185">Reference proteome</keyword>
<evidence type="ECO:0000313" key="7">
    <source>
        <dbReference type="Proteomes" id="UP000094271"/>
    </source>
</evidence>
<feature type="transmembrane region" description="Helical" evidence="1">
    <location>
        <begin position="7"/>
        <end position="28"/>
    </location>
</feature>
<name>A0A1E3A1N6_9FIRM</name>
<dbReference type="Proteomes" id="UP000095003">
    <property type="component" value="Unassembled WGS sequence"/>
</dbReference>
<evidence type="ECO:0000313" key="4">
    <source>
        <dbReference type="EMBL" id="ODR44263.1"/>
    </source>
</evidence>
<dbReference type="EMBL" id="MEHD01000056">
    <property type="protein sequence ID" value="ODR44263.1"/>
    <property type="molecule type" value="Genomic_DNA"/>
</dbReference>
<feature type="transmembrane region" description="Helical" evidence="1">
    <location>
        <begin position="34"/>
        <end position="54"/>
    </location>
</feature>
<gene>
    <name evidence="2" type="ORF">BEH84_06195</name>
    <name evidence="5" type="ORF">BEI59_02535</name>
    <name evidence="3" type="ORF">BEI61_02362</name>
    <name evidence="4" type="ORF">BEI63_32175</name>
</gene>
<dbReference type="Proteomes" id="UP000094271">
    <property type="component" value="Unassembled WGS sequence"/>
</dbReference>
<reference evidence="4 8" key="2">
    <citation type="submission" date="2016-08" db="EMBL/GenBank/DDBJ databases">
        <title>Characterization of Isolates of Eisenbergiella tayi Derived from Blood Cultures, Using Whole Genome Sequencing.</title>
        <authorList>
            <person name="Bernier A.-M."/>
            <person name="Burdz T."/>
            <person name="Wiebe D."/>
            <person name="Bernard K."/>
        </authorList>
    </citation>
    <scope>NUCLEOTIDE SEQUENCE [LARGE SCALE GENOMIC DNA]</scope>
    <source>
        <strain evidence="4 8">NML120146</strain>
    </source>
</reference>
<dbReference type="GeneID" id="93304175"/>
<protein>
    <submittedName>
        <fullName evidence="2">Uncharacterized protein</fullName>
    </submittedName>
</protein>
<dbReference type="Proteomes" id="UP000094067">
    <property type="component" value="Unassembled WGS sequence"/>
</dbReference>
<dbReference type="EMBL" id="MEHA01000001">
    <property type="protein sequence ID" value="ODR56040.1"/>
    <property type="molecule type" value="Genomic_DNA"/>
</dbReference>
<evidence type="ECO:0000313" key="5">
    <source>
        <dbReference type="EMBL" id="ODR56040.1"/>
    </source>
</evidence>
<reference evidence="5 7" key="3">
    <citation type="submission" date="2016-08" db="EMBL/GenBank/DDBJ databases">
        <authorList>
            <person name="Seilhamer J.J."/>
        </authorList>
    </citation>
    <scope>NUCLEOTIDE SEQUENCE [LARGE SCALE GENOMIC DNA]</scope>
    <source>
        <strain evidence="5 7">NML150140-1</strain>
    </source>
</reference>
<feature type="transmembrane region" description="Helical" evidence="1">
    <location>
        <begin position="84"/>
        <end position="101"/>
    </location>
</feature>
<accession>A0A1E3A1N6</accession>
<keyword evidence="1" id="KW-1133">Transmembrane helix</keyword>
<dbReference type="Proteomes" id="UP000094869">
    <property type="component" value="Unassembled WGS sequence"/>
</dbReference>
<comment type="caution">
    <text evidence="2">The sequence shown here is derived from an EMBL/GenBank/DDBJ whole genome shotgun (WGS) entry which is preliminary data.</text>
</comment>
<evidence type="ECO:0000313" key="9">
    <source>
        <dbReference type="Proteomes" id="UP000095003"/>
    </source>
</evidence>
<reference evidence="6 9" key="1">
    <citation type="submission" date="2016-07" db="EMBL/GenBank/DDBJ databases">
        <title>Characterization of isolates of Eisenbergiella tayi derived from blood cultures, using whole genome sequencing.</title>
        <authorList>
            <person name="Burdz T."/>
            <person name="Wiebe D."/>
            <person name="Huynh C."/>
            <person name="Bernard K."/>
        </authorList>
    </citation>
    <scope>NUCLEOTIDE SEQUENCE [LARGE SCALE GENOMIC DNA]</scope>
    <source>
        <strain evidence="3 6">NML 110608</strain>
        <strain evidence="2 9">NML 120489</strain>
    </source>
</reference>
<keyword evidence="1" id="KW-0472">Membrane</keyword>
<evidence type="ECO:0000313" key="8">
    <source>
        <dbReference type="Proteomes" id="UP000094869"/>
    </source>
</evidence>
<keyword evidence="1" id="KW-0812">Transmembrane</keyword>
<dbReference type="EMBL" id="MCGI01000009">
    <property type="protein sequence ID" value="ODM02640.1"/>
    <property type="molecule type" value="Genomic_DNA"/>
</dbReference>
<dbReference type="EMBL" id="MCGH01000002">
    <property type="protein sequence ID" value="ODM06472.1"/>
    <property type="molecule type" value="Genomic_DNA"/>
</dbReference>
<dbReference type="AlphaFoldDB" id="A0A1E3A1N6"/>
<evidence type="ECO:0000313" key="2">
    <source>
        <dbReference type="EMBL" id="ODM02640.1"/>
    </source>
</evidence>
<dbReference type="OrthoDB" id="2059597at2"/>
<organism evidence="2 9">
    <name type="scientific">Eisenbergiella tayi</name>
    <dbReference type="NCBI Taxonomy" id="1432052"/>
    <lineage>
        <taxon>Bacteria</taxon>
        <taxon>Bacillati</taxon>
        <taxon>Bacillota</taxon>
        <taxon>Clostridia</taxon>
        <taxon>Lachnospirales</taxon>
        <taxon>Lachnospiraceae</taxon>
        <taxon>Eisenbergiella</taxon>
    </lineage>
</organism>
<evidence type="ECO:0000313" key="3">
    <source>
        <dbReference type="EMBL" id="ODM06472.1"/>
    </source>
</evidence>
<sequence length="109" mass="12172">MSKGLKICLWIVLVMDILTFLFYGRTFLLADASAAAAGMILELIQIAGVSILLFNRRKTGFYIICLSEVVIFAVNVTLFGSDIIMSLINSAVVPLAVYAFMKPFWNTWR</sequence>
<proteinExistence type="predicted"/>
<evidence type="ECO:0000256" key="1">
    <source>
        <dbReference type="SAM" id="Phobius"/>
    </source>
</evidence>
<feature type="transmembrane region" description="Helical" evidence="1">
    <location>
        <begin position="61"/>
        <end position="78"/>
    </location>
</feature>